<dbReference type="AlphaFoldDB" id="A0A8D8WVR8"/>
<sequence>MFSTEQKARDSRNQQNKDDLNSFFSMSSTTQPPRRPGLSRRRETSPNPVPTPPADQNNYDWLGISTTKKDTGLPSWLLGPEDTDSNKTNNTKDENQNDKLQATRDTKQTQSQPIEQQIPNDQTLNMGRPAEPIHHQLEVQNIIPTNMIPTQPTHSVLPAPNLTDLTSGEDPLIRDLQQSVGSIIDIKSYNRMIQDQTRMINMLISQQSRYMSQLVEKIGSVAAVSRDANVERDDLVGDADERIQVNMVGEGDQSIQVNMKLKRPLS</sequence>
<evidence type="ECO:0000256" key="1">
    <source>
        <dbReference type="SAM" id="MobiDB-lite"/>
    </source>
</evidence>
<protein>
    <submittedName>
        <fullName evidence="2">Uncharacterized protein</fullName>
    </submittedName>
</protein>
<dbReference type="EMBL" id="HBUF01227785">
    <property type="protein sequence ID" value="CAG6672169.1"/>
    <property type="molecule type" value="Transcribed_RNA"/>
</dbReference>
<feature type="region of interest" description="Disordered" evidence="1">
    <location>
        <begin position="1"/>
        <end position="124"/>
    </location>
</feature>
<name>A0A8D8WVR8_9HEMI</name>
<reference evidence="2" key="1">
    <citation type="submission" date="2021-05" db="EMBL/GenBank/DDBJ databases">
        <authorList>
            <person name="Alioto T."/>
            <person name="Alioto T."/>
            <person name="Gomez Garrido J."/>
        </authorList>
    </citation>
    <scope>NUCLEOTIDE SEQUENCE</scope>
</reference>
<feature type="compositionally biased region" description="Polar residues" evidence="1">
    <location>
        <begin position="108"/>
        <end position="124"/>
    </location>
</feature>
<feature type="compositionally biased region" description="Basic and acidic residues" evidence="1">
    <location>
        <begin position="90"/>
        <end position="107"/>
    </location>
</feature>
<evidence type="ECO:0000313" key="2">
    <source>
        <dbReference type="EMBL" id="CAG6672169.1"/>
    </source>
</evidence>
<feature type="compositionally biased region" description="Polar residues" evidence="1">
    <location>
        <begin position="22"/>
        <end position="32"/>
    </location>
</feature>
<proteinExistence type="predicted"/>
<organism evidence="2">
    <name type="scientific">Cacopsylla melanoneura</name>
    <dbReference type="NCBI Taxonomy" id="428564"/>
    <lineage>
        <taxon>Eukaryota</taxon>
        <taxon>Metazoa</taxon>
        <taxon>Ecdysozoa</taxon>
        <taxon>Arthropoda</taxon>
        <taxon>Hexapoda</taxon>
        <taxon>Insecta</taxon>
        <taxon>Pterygota</taxon>
        <taxon>Neoptera</taxon>
        <taxon>Paraneoptera</taxon>
        <taxon>Hemiptera</taxon>
        <taxon>Sternorrhyncha</taxon>
        <taxon>Psylloidea</taxon>
        <taxon>Psyllidae</taxon>
        <taxon>Psyllinae</taxon>
        <taxon>Cacopsylla</taxon>
    </lineage>
</organism>
<feature type="compositionally biased region" description="Basic and acidic residues" evidence="1">
    <location>
        <begin position="1"/>
        <end position="20"/>
    </location>
</feature>
<accession>A0A8D8WVR8</accession>